<reference evidence="2" key="1">
    <citation type="submission" date="2018-05" db="EMBL/GenBank/DDBJ databases">
        <authorList>
            <person name="Lanie J.A."/>
            <person name="Ng W.-L."/>
            <person name="Kazmierczak K.M."/>
            <person name="Andrzejewski T.M."/>
            <person name="Davidsen T.M."/>
            <person name="Wayne K.J."/>
            <person name="Tettelin H."/>
            <person name="Glass J.I."/>
            <person name="Rusch D."/>
            <person name="Podicherti R."/>
            <person name="Tsui H.-C.T."/>
            <person name="Winkler M.E."/>
        </authorList>
    </citation>
    <scope>NUCLEOTIDE SEQUENCE</scope>
</reference>
<dbReference type="SUPFAM" id="SSF55729">
    <property type="entry name" value="Acyl-CoA N-acyltransferases (Nat)"/>
    <property type="match status" value="1"/>
</dbReference>
<feature type="non-terminal residue" evidence="2">
    <location>
        <position position="1"/>
    </location>
</feature>
<feature type="non-terminal residue" evidence="2">
    <location>
        <position position="95"/>
    </location>
</feature>
<dbReference type="CDD" id="cd04301">
    <property type="entry name" value="NAT_SF"/>
    <property type="match status" value="1"/>
</dbReference>
<name>A0A381STW4_9ZZZZ</name>
<protein>
    <recommendedName>
        <fullName evidence="1">N-acetyltransferase domain-containing protein</fullName>
    </recommendedName>
</protein>
<dbReference type="GO" id="GO:0016747">
    <property type="term" value="F:acyltransferase activity, transferring groups other than amino-acyl groups"/>
    <property type="evidence" value="ECO:0007669"/>
    <property type="project" value="InterPro"/>
</dbReference>
<organism evidence="2">
    <name type="scientific">marine metagenome</name>
    <dbReference type="NCBI Taxonomy" id="408172"/>
    <lineage>
        <taxon>unclassified sequences</taxon>
        <taxon>metagenomes</taxon>
        <taxon>ecological metagenomes</taxon>
    </lineage>
</organism>
<gene>
    <name evidence="2" type="ORF">METZ01_LOCUS59698</name>
</gene>
<dbReference type="PROSITE" id="PS51186">
    <property type="entry name" value="GNAT"/>
    <property type="match status" value="1"/>
</dbReference>
<dbReference type="InterPro" id="IPR016181">
    <property type="entry name" value="Acyl_CoA_acyltransferase"/>
</dbReference>
<evidence type="ECO:0000313" key="2">
    <source>
        <dbReference type="EMBL" id="SVA06844.1"/>
    </source>
</evidence>
<dbReference type="Pfam" id="PF00583">
    <property type="entry name" value="Acetyltransf_1"/>
    <property type="match status" value="1"/>
</dbReference>
<dbReference type="AlphaFoldDB" id="A0A381STW4"/>
<evidence type="ECO:0000259" key="1">
    <source>
        <dbReference type="PROSITE" id="PS51186"/>
    </source>
</evidence>
<dbReference type="EMBL" id="UINC01003498">
    <property type="protein sequence ID" value="SVA06844.1"/>
    <property type="molecule type" value="Genomic_DNA"/>
</dbReference>
<sequence>VEIVPLDSDRDLPEILMISDVSFSNPWTRDVLTQALARRNETRALAARSDSRTVGYCVGEIVLDELHVHSVAVAPAFRGHGVGRRLLTTLVHQAR</sequence>
<dbReference type="Gene3D" id="3.40.630.30">
    <property type="match status" value="1"/>
</dbReference>
<accession>A0A381STW4</accession>
<proteinExistence type="predicted"/>
<feature type="domain" description="N-acetyltransferase" evidence="1">
    <location>
        <begin position="1"/>
        <end position="95"/>
    </location>
</feature>
<dbReference type="InterPro" id="IPR000182">
    <property type="entry name" value="GNAT_dom"/>
</dbReference>